<proteinExistence type="inferred from homology"/>
<comment type="similarity">
    <text evidence="2">Belongs to the peptidase S1 family. CLIP subfamily.</text>
</comment>
<dbReference type="InterPro" id="IPR043504">
    <property type="entry name" value="Peptidase_S1_PA_chymotrypsin"/>
</dbReference>
<dbReference type="InterPro" id="IPR009003">
    <property type="entry name" value="Peptidase_S1_PA"/>
</dbReference>
<reference evidence="7" key="2">
    <citation type="submission" date="2020-10" db="UniProtKB">
        <authorList>
            <consortium name="WormBaseParasite"/>
        </authorList>
    </citation>
    <scope>IDENTIFICATION</scope>
</reference>
<dbReference type="WBParaSite" id="Pan_g14084.t1">
    <property type="protein sequence ID" value="Pan_g14084.t1"/>
    <property type="gene ID" value="Pan_g14084"/>
</dbReference>
<evidence type="ECO:0000256" key="2">
    <source>
        <dbReference type="ARBA" id="ARBA00024195"/>
    </source>
</evidence>
<dbReference type="Gene3D" id="2.40.10.10">
    <property type="entry name" value="Trypsin-like serine proteases"/>
    <property type="match status" value="1"/>
</dbReference>
<dbReference type="PROSITE" id="PS00134">
    <property type="entry name" value="TRYPSIN_HIS"/>
    <property type="match status" value="1"/>
</dbReference>
<reference evidence="6" key="1">
    <citation type="journal article" date="2013" name="Genetics">
        <title>The draft genome and transcriptome of Panagrellus redivivus are shaped by the harsh demands of a free-living lifestyle.</title>
        <authorList>
            <person name="Srinivasan J."/>
            <person name="Dillman A.R."/>
            <person name="Macchietto M.G."/>
            <person name="Heikkinen L."/>
            <person name="Lakso M."/>
            <person name="Fracchia K.M."/>
            <person name="Antoshechkin I."/>
            <person name="Mortazavi A."/>
            <person name="Wong G."/>
            <person name="Sternberg P.W."/>
        </authorList>
    </citation>
    <scope>NUCLEOTIDE SEQUENCE [LARGE SCALE GENOMIC DNA]</scope>
    <source>
        <strain evidence="6">MT8872</strain>
    </source>
</reference>
<evidence type="ECO:0000256" key="3">
    <source>
        <dbReference type="RuleBase" id="RU363034"/>
    </source>
</evidence>
<dbReference type="PRINTS" id="PR00722">
    <property type="entry name" value="CHYMOTRYPSIN"/>
</dbReference>
<keyword evidence="3" id="KW-0378">Hydrolase</keyword>
<dbReference type="InterPro" id="IPR033116">
    <property type="entry name" value="TRYPSIN_SER"/>
</dbReference>
<dbReference type="InterPro" id="IPR018114">
    <property type="entry name" value="TRYPSIN_HIS"/>
</dbReference>
<protein>
    <submittedName>
        <fullName evidence="7">Peptidase S1 domain-containing protein</fullName>
    </submittedName>
</protein>
<dbReference type="InterPro" id="IPR001254">
    <property type="entry name" value="Trypsin_dom"/>
</dbReference>
<evidence type="ECO:0000313" key="6">
    <source>
        <dbReference type="Proteomes" id="UP000492821"/>
    </source>
</evidence>
<dbReference type="GO" id="GO:0004252">
    <property type="term" value="F:serine-type endopeptidase activity"/>
    <property type="evidence" value="ECO:0007669"/>
    <property type="project" value="InterPro"/>
</dbReference>
<dbReference type="InterPro" id="IPR001314">
    <property type="entry name" value="Peptidase_S1A"/>
</dbReference>
<keyword evidence="4" id="KW-0732">Signal</keyword>
<dbReference type="Proteomes" id="UP000492821">
    <property type="component" value="Unassembled WGS sequence"/>
</dbReference>
<dbReference type="SMART" id="SM00020">
    <property type="entry name" value="Tryp_SPc"/>
    <property type="match status" value="1"/>
</dbReference>
<accession>A0A7E4UXS2</accession>
<keyword evidence="3" id="KW-0720">Serine protease</keyword>
<evidence type="ECO:0000259" key="5">
    <source>
        <dbReference type="PROSITE" id="PS50240"/>
    </source>
</evidence>
<dbReference type="GO" id="GO:0006508">
    <property type="term" value="P:proteolysis"/>
    <property type="evidence" value="ECO:0007669"/>
    <property type="project" value="UniProtKB-KW"/>
</dbReference>
<dbReference type="SUPFAM" id="SSF50494">
    <property type="entry name" value="Trypsin-like serine proteases"/>
    <property type="match status" value="1"/>
</dbReference>
<keyword evidence="3" id="KW-0645">Protease</keyword>
<dbReference type="PROSITE" id="PS50240">
    <property type="entry name" value="TRYPSIN_DOM"/>
    <property type="match status" value="1"/>
</dbReference>
<dbReference type="Pfam" id="PF00089">
    <property type="entry name" value="Trypsin"/>
    <property type="match status" value="1"/>
</dbReference>
<dbReference type="PANTHER" id="PTHR24256">
    <property type="entry name" value="TRYPTASE-RELATED"/>
    <property type="match status" value="1"/>
</dbReference>
<evidence type="ECO:0000256" key="4">
    <source>
        <dbReference type="SAM" id="SignalP"/>
    </source>
</evidence>
<feature type="signal peptide" evidence="4">
    <location>
        <begin position="1"/>
        <end position="20"/>
    </location>
</feature>
<evidence type="ECO:0000313" key="7">
    <source>
        <dbReference type="WBParaSite" id="Pan_g14084.t1"/>
    </source>
</evidence>
<feature type="domain" description="Peptidase S1" evidence="5">
    <location>
        <begin position="193"/>
        <end position="426"/>
    </location>
</feature>
<name>A0A7E4UXS2_PANRE</name>
<keyword evidence="6" id="KW-1185">Reference proteome</keyword>
<feature type="chain" id="PRO_5028950940" evidence="4">
    <location>
        <begin position="21"/>
        <end position="431"/>
    </location>
</feature>
<evidence type="ECO:0000256" key="1">
    <source>
        <dbReference type="ARBA" id="ARBA00023157"/>
    </source>
</evidence>
<dbReference type="PROSITE" id="PS00135">
    <property type="entry name" value="TRYPSIN_SER"/>
    <property type="match status" value="1"/>
</dbReference>
<keyword evidence="1" id="KW-1015">Disulfide bond</keyword>
<dbReference type="AlphaFoldDB" id="A0A7E4UXS2"/>
<dbReference type="InterPro" id="IPR051487">
    <property type="entry name" value="Ser/Thr_Proteases_Immune/Dev"/>
</dbReference>
<organism evidence="6 7">
    <name type="scientific">Panagrellus redivivus</name>
    <name type="common">Microworm</name>
    <dbReference type="NCBI Taxonomy" id="6233"/>
    <lineage>
        <taxon>Eukaryota</taxon>
        <taxon>Metazoa</taxon>
        <taxon>Ecdysozoa</taxon>
        <taxon>Nematoda</taxon>
        <taxon>Chromadorea</taxon>
        <taxon>Rhabditida</taxon>
        <taxon>Tylenchina</taxon>
        <taxon>Panagrolaimomorpha</taxon>
        <taxon>Panagrolaimoidea</taxon>
        <taxon>Panagrolaimidae</taxon>
        <taxon>Panagrellus</taxon>
    </lineage>
</organism>
<sequence>MAVMVFQTALLMLFVGYGIADDLLITPDECEAVVGLIVGDRCFVEYSTIQPGNASDPSADLLITSHECELVDGLKVDGRCWINPLTMNQNPDKCPHTYLKTASGCIGLYFNASCLPFQNGIKVDNLCVIIKKAPEVEAKPEPTLLQYKFENAVIIPNSTYQKDTNNGFKPLTKSENYYVQSVCGRATAPRARIINGEVATKGQFPWIVDFGCTGTLISPRHVLTAAHCFYSHESDPYGACSPQPEIEVINRPIAYGGVCRSNIDNDCPNGTDTKTATINRVIYAHDNPSECIYFNDIAIVLLNEDIEFDDYVKPICLGNIAHDNMVNVKSVGVGQATSTSNSNVLRYMKSDITSIDHTLREIDSYSPGKSVCFGDSGGPLQASFNGSSRTYLAGILTRMTTWCEPPSTAIHTFVPAYVDWVCQQTGVCDLN</sequence>